<sequence length="206" mass="24346">MVHPLEIREQEAWARNQSMSFFARLCGHTWMILRHKYWVFRFACIAGIPWQGFMHDWSKFSRMEFVESVRYYNGICSPIWLCKKRNDGFSYAWIHHHGRNLHHYEAWQDDFDHGAHPVNMPYRYAVEMICDFLAAGRAYGRSAFTFASEYAWWQRKKKNGVAMTPQMKDFVEALLGALARTEDISLLRPASTRRIYETCVGPVKGH</sequence>
<gene>
    <name evidence="1" type="ORF">HF878_09375</name>
</gene>
<dbReference type="RefSeq" id="WP_170077921.1">
    <property type="nucleotide sequence ID" value="NZ_JABAFA010000045.1"/>
</dbReference>
<protein>
    <recommendedName>
        <fullName evidence="3">Catalase</fullName>
    </recommendedName>
</protein>
<name>A0A848BC59_9FIRM</name>
<accession>A0A848BC59</accession>
<evidence type="ECO:0000313" key="1">
    <source>
        <dbReference type="EMBL" id="NMD99664.1"/>
    </source>
</evidence>
<dbReference type="Pfam" id="PF18907">
    <property type="entry name" value="DUF5662"/>
    <property type="match status" value="1"/>
</dbReference>
<proteinExistence type="predicted"/>
<evidence type="ECO:0000313" key="2">
    <source>
        <dbReference type="Proteomes" id="UP000543804"/>
    </source>
</evidence>
<dbReference type="EMBL" id="JABAFA010000045">
    <property type="protein sequence ID" value="NMD99664.1"/>
    <property type="molecule type" value="Genomic_DNA"/>
</dbReference>
<dbReference type="Proteomes" id="UP000543804">
    <property type="component" value="Unassembled WGS sequence"/>
</dbReference>
<dbReference type="InterPro" id="IPR043721">
    <property type="entry name" value="DUF5662"/>
</dbReference>
<reference evidence="1 2" key="1">
    <citation type="submission" date="2020-04" db="EMBL/GenBank/DDBJ databases">
        <authorList>
            <person name="Hitch T.C.A."/>
            <person name="Wylensek D."/>
            <person name="Clavel T."/>
        </authorList>
    </citation>
    <scope>NUCLEOTIDE SEQUENCE [LARGE SCALE GENOMIC DNA]</scope>
    <source>
        <strain evidence="1 2">PG-130-P53-12</strain>
    </source>
</reference>
<dbReference type="AlphaFoldDB" id="A0A848BC59"/>
<organism evidence="1 2">
    <name type="scientific">Selenomonas bovis</name>
    <dbReference type="NCBI Taxonomy" id="416586"/>
    <lineage>
        <taxon>Bacteria</taxon>
        <taxon>Bacillati</taxon>
        <taxon>Bacillota</taxon>
        <taxon>Negativicutes</taxon>
        <taxon>Selenomonadales</taxon>
        <taxon>Selenomonadaceae</taxon>
        <taxon>Selenomonas</taxon>
    </lineage>
</organism>
<keyword evidence="2" id="KW-1185">Reference proteome</keyword>
<comment type="caution">
    <text evidence="1">The sequence shown here is derived from an EMBL/GenBank/DDBJ whole genome shotgun (WGS) entry which is preliminary data.</text>
</comment>
<evidence type="ECO:0008006" key="3">
    <source>
        <dbReference type="Google" id="ProtNLM"/>
    </source>
</evidence>